<protein>
    <recommendedName>
        <fullName evidence="6">Translocation and assembly module TamB C-terminal domain-containing protein</fullName>
    </recommendedName>
</protein>
<dbReference type="InterPro" id="IPR007452">
    <property type="entry name" value="TamB_C"/>
</dbReference>
<dbReference type="GO" id="GO:0090313">
    <property type="term" value="P:regulation of protein targeting to membrane"/>
    <property type="evidence" value="ECO:0007669"/>
    <property type="project" value="TreeGrafter"/>
</dbReference>
<dbReference type="PANTHER" id="PTHR30441:SF8">
    <property type="entry name" value="DUF748 DOMAIN-CONTAINING PROTEIN"/>
    <property type="match status" value="1"/>
</dbReference>
<evidence type="ECO:0000313" key="7">
    <source>
        <dbReference type="EMBL" id="PHN06398.1"/>
    </source>
</evidence>
<feature type="domain" description="Translocation and assembly module TamB C-terminal" evidence="6">
    <location>
        <begin position="1272"/>
        <end position="1706"/>
    </location>
</feature>
<comment type="subcellular location">
    <subcellularLocation>
        <location evidence="1">Membrane</location>
        <topology evidence="1">Single-pass membrane protein</topology>
    </subcellularLocation>
</comment>
<organism evidence="7 8">
    <name type="scientific">Flavilitoribacter nigricans (strain ATCC 23147 / DSM 23189 / NBRC 102662 / NCIMB 1420 / SS-2)</name>
    <name type="common">Lewinella nigricans</name>
    <dbReference type="NCBI Taxonomy" id="1122177"/>
    <lineage>
        <taxon>Bacteria</taxon>
        <taxon>Pseudomonadati</taxon>
        <taxon>Bacteroidota</taxon>
        <taxon>Saprospiria</taxon>
        <taxon>Saprospirales</taxon>
        <taxon>Lewinellaceae</taxon>
        <taxon>Flavilitoribacter</taxon>
    </lineage>
</organism>
<comment type="caution">
    <text evidence="7">The sequence shown here is derived from an EMBL/GenBank/DDBJ whole genome shotgun (WGS) entry which is preliminary data.</text>
</comment>
<proteinExistence type="predicted"/>
<reference evidence="7 8" key="1">
    <citation type="submission" date="2017-10" db="EMBL/GenBank/DDBJ databases">
        <title>The draft genome sequence of Lewinella nigricans NBRC 102662.</title>
        <authorList>
            <person name="Wang K."/>
        </authorList>
    </citation>
    <scope>NUCLEOTIDE SEQUENCE [LARGE SCALE GENOMIC DNA]</scope>
    <source>
        <strain evidence="7 8">NBRC 102662</strain>
    </source>
</reference>
<evidence type="ECO:0000256" key="5">
    <source>
        <dbReference type="SAM" id="MobiDB-lite"/>
    </source>
</evidence>
<evidence type="ECO:0000256" key="4">
    <source>
        <dbReference type="ARBA" id="ARBA00023136"/>
    </source>
</evidence>
<dbReference type="GO" id="GO:0005886">
    <property type="term" value="C:plasma membrane"/>
    <property type="evidence" value="ECO:0007669"/>
    <property type="project" value="InterPro"/>
</dbReference>
<evidence type="ECO:0000256" key="3">
    <source>
        <dbReference type="ARBA" id="ARBA00022989"/>
    </source>
</evidence>
<dbReference type="EMBL" id="PDUD01000018">
    <property type="protein sequence ID" value="PHN06398.1"/>
    <property type="molecule type" value="Genomic_DNA"/>
</dbReference>
<dbReference type="Proteomes" id="UP000223913">
    <property type="component" value="Unassembled WGS sequence"/>
</dbReference>
<dbReference type="GO" id="GO:0009306">
    <property type="term" value="P:protein secretion"/>
    <property type="evidence" value="ECO:0007669"/>
    <property type="project" value="InterPro"/>
</dbReference>
<evidence type="ECO:0000256" key="2">
    <source>
        <dbReference type="ARBA" id="ARBA00022692"/>
    </source>
</evidence>
<keyword evidence="3" id="KW-1133">Transmembrane helix</keyword>
<evidence type="ECO:0000259" key="6">
    <source>
        <dbReference type="Pfam" id="PF04357"/>
    </source>
</evidence>
<feature type="region of interest" description="Disordered" evidence="5">
    <location>
        <begin position="1728"/>
        <end position="1760"/>
    </location>
</feature>
<gene>
    <name evidence="7" type="ORF">CRP01_12575</name>
</gene>
<evidence type="ECO:0000256" key="1">
    <source>
        <dbReference type="ARBA" id="ARBA00004167"/>
    </source>
</evidence>
<sequence>MLQLPAVQDRLTDQLEKSLSSQLNTELSIGRVGLDFPKFFTIEEVYLETPAGDSLFTLGKLGVDIDMIQLFRKQVVIQKVKVEDVFAKIMITDSTSNIQFLLDAFVTTDTSTGPATPTDPVDTTATNWAINFPNTSLSLQRADIYYQDDPTGILLDGQLETFELSTDNVNLEDQIFDIDKARLIGGNILLEMKTRESTVDSTATPPPTLPIQLTSRSLTVENTVFRMRSEPIDLLVQLPETQLEMAQLLIQDSIRFEAAGFSVVNGRYAMDLPAPELARGFDPNHMDLQQINIEANAIQYTLDSVLAQIDLAQAVDKSGLTLEKLSGHVRYQPDLLNIQDLELATQRSTIDIPSFQILYNFQEAFDPTSPLVVNSLAEANLAVGDLLFFLPQLDTVDLLRQNAGQHIKLQLHAEGDQQLLRVDRILLDGPGLRLRGAATVRQILDVDALTGNFQIEELSAIPEGIIPLLPDSLLPAYIDWPQYLRISGNLRYASDDANFNLRALEQRDSSPINSVLAISGQVQNIQQYPSSSVDVTIDTLRATRYSALAYLPENSIPAGYNLPNFLKGTGTIKGPINDLVVDLVLLTESERTQVNVNGQVRQVLNADSLYLDLNIPLILVDIPELREILPDSTLPSDLNFPDFRITNGALDGTLEDLNFNLPISTINGEGIIAGHYAPEDYNIGAEVNGFRPEKLYQGARADSLALLDLDPLRMELKSSGQLEPELVADLNLTIYEGSKGALLNLEGTARRDTFSGEMTFSHADLQGSATTTYIQKDSLQEIEGSLRIKRADLERWRLSDRPLYLSGSSKFSTKGLQLDNLSARLSMNDILLRSDTSSAFVDTLSAYAEMHDGNNEIEVFSDLLNFSLEGSFRPALVFGEITRFIQAYWQEEIVQPDPVVYGNYMNAYLEIRNPRPLTSGVIPGLRRLSPMSANFIYRERAPELLFTASLPLLNYAGIKMDSLEIDTRGSQGEIQYRADWKNINLFNQVILGRTQIKGQNTAEAMEANFLVYNEAGTPRHHIQLEIDPEEDSLLVRLGPEQLIDNTTWTIPGNNLLLLSGRNIRANNWTLSHNGQSISLKTPNSRELLAELNAINLAPFSRLIRSEEEIIVGVMDGTVEVKDPLGELRFDAQLDVKDLSVYSKLWGDLSVDVANQNAQTYRVNVQLAEATNEVSIAGTIVPDGAVDLQIDIGKLQLEAVEPLSLGYLSNAQGHLAGNVTIGGTFSQPSYQGELRFVDAAIDVALLQTRFQIENEAIRFSGQTITIDNLTFYDPQNNEATLSGSVYAESLANYRFNLSARARDFLVMNTNKEDNELYYGYLKADADIEINGDIYQPRLEVTASPKEGSNLTYNLIQNTVPQAESRRGVVRFVEQYEWQQTIVADSLEQLGSGESRGFDLITNLNVNPGLNFTVVIDPVTGDQFTGRGAGDIVFHQYPDGRMEMTGRIEMVEGLYDFTYQGLISRQFSVETGSSITWQGDPMNPSLDLTISSFIQASPYPLVNEFGTATASNLRRQQTFAVRMYLDGTLEEMQVNTDIIYPEDISGNSGLPAIEQSLTRLRTDQSQLNTQAFGLLLFKGFVNFGDSGAAPGGGIDNSVQSGLDNVLSQQLNNLANRYINFVELDFGLESFNTAQGGRQRDLRLSLRKRLFNDRLIISIDGVTQTGETDENNTLPQTYLDNLTAEFLLSKNGGLRLKVFSDRELDQFTTGDVVRIGGRLAFSKDFDRFFWSSDKKPAKDPPNDKSAPEDGSRDGEQKIQIEKE</sequence>
<dbReference type="PANTHER" id="PTHR30441">
    <property type="entry name" value="DUF748 DOMAIN-CONTAINING PROTEIN"/>
    <property type="match status" value="1"/>
</dbReference>
<evidence type="ECO:0000313" key="8">
    <source>
        <dbReference type="Proteomes" id="UP000223913"/>
    </source>
</evidence>
<dbReference type="InterPro" id="IPR052894">
    <property type="entry name" value="AsmA-related"/>
</dbReference>
<keyword evidence="4" id="KW-0472">Membrane</keyword>
<name>A0A2D0NDB5_FLAN2</name>
<keyword evidence="2" id="KW-0812">Transmembrane</keyword>
<keyword evidence="8" id="KW-1185">Reference proteome</keyword>
<dbReference type="Pfam" id="PF04357">
    <property type="entry name" value="TamB"/>
    <property type="match status" value="1"/>
</dbReference>
<accession>A0A2D0NDB5</accession>